<gene>
    <name evidence="1" type="ORF">HNQ64_004846</name>
</gene>
<proteinExistence type="predicted"/>
<accession>A0A7W7YQM8</accession>
<organism evidence="1 2">
    <name type="scientific">Prosthecobacter dejongeii</name>
    <dbReference type="NCBI Taxonomy" id="48465"/>
    <lineage>
        <taxon>Bacteria</taxon>
        <taxon>Pseudomonadati</taxon>
        <taxon>Verrucomicrobiota</taxon>
        <taxon>Verrucomicrobiia</taxon>
        <taxon>Verrucomicrobiales</taxon>
        <taxon>Verrucomicrobiaceae</taxon>
        <taxon>Prosthecobacter</taxon>
    </lineage>
</organism>
<evidence type="ECO:0000313" key="1">
    <source>
        <dbReference type="EMBL" id="MBB5040558.1"/>
    </source>
</evidence>
<protein>
    <submittedName>
        <fullName evidence="1">Uncharacterized protein</fullName>
    </submittedName>
</protein>
<comment type="caution">
    <text evidence="1">The sequence shown here is derived from an EMBL/GenBank/DDBJ whole genome shotgun (WGS) entry which is preliminary data.</text>
</comment>
<sequence length="260" mass="28484">MKNIDNLVNALRQGRAVESKVEDLSLGAAMELAAWLFDGTTKPQNPHQQFLANRLFAEAWRLFEGGRPNNPWRPWDAVDEAFFPVRGADSLEGEDWGQVLQRLKSALLRNGFPDGFHKGMASAFADMADNIIQHSVFGTVRELNGIVAYQVRPKEVSFTIADIGIGALQSLSSNPEYAGLSSSRKALDLICRNKASRRVNQGAGQGYNDLFIALASYNGLVRVRSGDGVFSIEGEIGRIEPQTASLHPTPGLQLSVECRI</sequence>
<name>A0A7W7YQM8_9BACT</name>
<evidence type="ECO:0000313" key="2">
    <source>
        <dbReference type="Proteomes" id="UP000534294"/>
    </source>
</evidence>
<dbReference type="Proteomes" id="UP000534294">
    <property type="component" value="Unassembled WGS sequence"/>
</dbReference>
<dbReference type="AlphaFoldDB" id="A0A7W7YQM8"/>
<keyword evidence="2" id="KW-1185">Reference proteome</keyword>
<dbReference type="EMBL" id="JACHIF010000015">
    <property type="protein sequence ID" value="MBB5040558.1"/>
    <property type="molecule type" value="Genomic_DNA"/>
</dbReference>
<reference evidence="1 2" key="1">
    <citation type="submission" date="2020-08" db="EMBL/GenBank/DDBJ databases">
        <title>Genomic Encyclopedia of Type Strains, Phase IV (KMG-IV): sequencing the most valuable type-strain genomes for metagenomic binning, comparative biology and taxonomic classification.</title>
        <authorList>
            <person name="Goeker M."/>
        </authorList>
    </citation>
    <scope>NUCLEOTIDE SEQUENCE [LARGE SCALE GENOMIC DNA]</scope>
    <source>
        <strain evidence="1 2">DSM 12251</strain>
    </source>
</reference>